<dbReference type="PROSITE" id="PS50109">
    <property type="entry name" value="HIS_KIN"/>
    <property type="match status" value="1"/>
</dbReference>
<dbReference type="InterPro" id="IPR004358">
    <property type="entry name" value="Sig_transdc_His_kin-like_C"/>
</dbReference>
<dbReference type="InterPro" id="IPR036097">
    <property type="entry name" value="HisK_dim/P_sf"/>
</dbReference>
<keyword evidence="8" id="KW-0902">Two-component regulatory system</keyword>
<dbReference type="SMART" id="SM00388">
    <property type="entry name" value="HisKA"/>
    <property type="match status" value="1"/>
</dbReference>
<evidence type="ECO:0000256" key="8">
    <source>
        <dbReference type="ARBA" id="ARBA00023012"/>
    </source>
</evidence>
<dbReference type="SMART" id="SM00387">
    <property type="entry name" value="HATPase_c"/>
    <property type="match status" value="1"/>
</dbReference>
<dbReference type="InterPro" id="IPR005467">
    <property type="entry name" value="His_kinase_dom"/>
</dbReference>
<dbReference type="EC" id="2.7.13.3" evidence="2"/>
<evidence type="ECO:0000256" key="2">
    <source>
        <dbReference type="ARBA" id="ARBA00012438"/>
    </source>
</evidence>
<evidence type="ECO:0000256" key="1">
    <source>
        <dbReference type="ARBA" id="ARBA00000085"/>
    </source>
</evidence>
<organism evidence="10 11">
    <name type="scientific">Sulfobacillus thermotolerans</name>
    <dbReference type="NCBI Taxonomy" id="338644"/>
    <lineage>
        <taxon>Bacteria</taxon>
        <taxon>Bacillati</taxon>
        <taxon>Bacillota</taxon>
        <taxon>Clostridia</taxon>
        <taxon>Eubacteriales</taxon>
        <taxon>Clostridiales Family XVII. Incertae Sedis</taxon>
        <taxon>Sulfobacillus</taxon>
    </lineage>
</organism>
<evidence type="ECO:0000256" key="7">
    <source>
        <dbReference type="ARBA" id="ARBA00022840"/>
    </source>
</evidence>
<evidence type="ECO:0000256" key="5">
    <source>
        <dbReference type="ARBA" id="ARBA00022741"/>
    </source>
</evidence>
<evidence type="ECO:0000313" key="10">
    <source>
        <dbReference type="EMBL" id="AUW95187.1"/>
    </source>
</evidence>
<name>A0ABM6RUM8_9FIRM</name>
<dbReference type="EMBL" id="CP019454">
    <property type="protein sequence ID" value="AUW95187.1"/>
    <property type="molecule type" value="Genomic_DNA"/>
</dbReference>
<keyword evidence="4" id="KW-0808">Transferase</keyword>
<accession>A0ABM6RUM8</accession>
<dbReference type="InterPro" id="IPR003661">
    <property type="entry name" value="HisK_dim/P_dom"/>
</dbReference>
<keyword evidence="5" id="KW-0547">Nucleotide-binding</keyword>
<evidence type="ECO:0000256" key="4">
    <source>
        <dbReference type="ARBA" id="ARBA00022679"/>
    </source>
</evidence>
<dbReference type="Gene3D" id="3.30.565.10">
    <property type="entry name" value="Histidine kinase-like ATPase, C-terminal domain"/>
    <property type="match status" value="1"/>
</dbReference>
<gene>
    <name evidence="10" type="ORF">BXT84_15485</name>
</gene>
<dbReference type="InterPro" id="IPR003594">
    <property type="entry name" value="HATPase_dom"/>
</dbReference>
<evidence type="ECO:0000256" key="3">
    <source>
        <dbReference type="ARBA" id="ARBA00022553"/>
    </source>
</evidence>
<dbReference type="Pfam" id="PF02518">
    <property type="entry name" value="HATPase_c"/>
    <property type="match status" value="1"/>
</dbReference>
<dbReference type="SUPFAM" id="SSF47384">
    <property type="entry name" value="Homodimeric domain of signal transducing histidine kinase"/>
    <property type="match status" value="1"/>
</dbReference>
<dbReference type="CDD" id="cd00075">
    <property type="entry name" value="HATPase"/>
    <property type="match status" value="1"/>
</dbReference>
<dbReference type="Proteomes" id="UP000325292">
    <property type="component" value="Chromosome"/>
</dbReference>
<sequence length="292" mass="32717">MPRQNPGDVMEDTVLDFWNTLRHLNVDLEYLTWQDDTLGMLTPSLSVYHVNSSVGPITMGFADPVLPVWVDVLAMHFAQRIHYDASSVMVSTAIHEIRNPFTVLAGYIELLAREQPHPLLQKIDDLMWRITGQLEDVMAGFVEGYPHEAFDMMGLVQQVVDDYAAMLAHHDIAVVLHGVPVRYYGDKRLLRQVLRNLIHNGADAIGEHGQITVSVQQDGHVLTIAVRDDGQGINNDIRPFLFQPYYTSKIEGHGLGLAFCKRVVESHHGSIQVKDLSPGTEFVITLVVHDAP</sequence>
<dbReference type="InterPro" id="IPR036890">
    <property type="entry name" value="HATPase_C_sf"/>
</dbReference>
<dbReference type="CDD" id="cd00082">
    <property type="entry name" value="HisKA"/>
    <property type="match status" value="1"/>
</dbReference>
<feature type="domain" description="Histidine kinase" evidence="9">
    <location>
        <begin position="92"/>
        <end position="290"/>
    </location>
</feature>
<dbReference type="SUPFAM" id="SSF55874">
    <property type="entry name" value="ATPase domain of HSP90 chaperone/DNA topoisomerase II/histidine kinase"/>
    <property type="match status" value="1"/>
</dbReference>
<keyword evidence="6" id="KW-0418">Kinase</keyword>
<evidence type="ECO:0000256" key="6">
    <source>
        <dbReference type="ARBA" id="ARBA00022777"/>
    </source>
</evidence>
<protein>
    <recommendedName>
        <fullName evidence="2">histidine kinase</fullName>
        <ecNumber evidence="2">2.7.13.3</ecNumber>
    </recommendedName>
</protein>
<dbReference type="PRINTS" id="PR00344">
    <property type="entry name" value="BCTRLSENSOR"/>
</dbReference>
<dbReference type="PANTHER" id="PTHR43065:SF10">
    <property type="entry name" value="PEROXIDE STRESS-ACTIVATED HISTIDINE KINASE MAK3"/>
    <property type="match status" value="1"/>
</dbReference>
<evidence type="ECO:0000259" key="9">
    <source>
        <dbReference type="PROSITE" id="PS50109"/>
    </source>
</evidence>
<keyword evidence="7" id="KW-0067">ATP-binding</keyword>
<dbReference type="Pfam" id="PF00512">
    <property type="entry name" value="HisKA"/>
    <property type="match status" value="1"/>
</dbReference>
<dbReference type="PANTHER" id="PTHR43065">
    <property type="entry name" value="SENSOR HISTIDINE KINASE"/>
    <property type="match status" value="1"/>
</dbReference>
<keyword evidence="11" id="KW-1185">Reference proteome</keyword>
<keyword evidence="3" id="KW-0597">Phosphoprotein</keyword>
<comment type="catalytic activity">
    <reaction evidence="1">
        <text>ATP + protein L-histidine = ADP + protein N-phospho-L-histidine.</text>
        <dbReference type="EC" id="2.7.13.3"/>
    </reaction>
</comment>
<proteinExistence type="predicted"/>
<evidence type="ECO:0000313" key="11">
    <source>
        <dbReference type="Proteomes" id="UP000325292"/>
    </source>
</evidence>
<reference evidence="10 11" key="1">
    <citation type="journal article" date="2019" name="Sci. Rep.">
        <title>Sulfobacillus thermotolerans: new insights into resistance and metabolic capacities of acidophilic chemolithotrophs.</title>
        <authorList>
            <person name="Panyushkina A.E."/>
            <person name="Babenko V.V."/>
            <person name="Nikitina A.S."/>
            <person name="Selezneva O.V."/>
            <person name="Tsaplina I.A."/>
            <person name="Letarova M.A."/>
            <person name="Kostryukova E.S."/>
            <person name="Letarov A.V."/>
        </authorList>
    </citation>
    <scope>NUCLEOTIDE SEQUENCE [LARGE SCALE GENOMIC DNA]</scope>
    <source>
        <strain evidence="10 11">Kr1</strain>
    </source>
</reference>